<dbReference type="PANTHER" id="PTHR30108">
    <property type="entry name" value="3-OCTAPRENYL-4-HYDROXYBENZOATE CARBOXY-LYASE-RELATED"/>
    <property type="match status" value="1"/>
</dbReference>
<accession>F9FXZ9</accession>
<evidence type="ECO:0008006" key="4">
    <source>
        <dbReference type="Google" id="ProtNLM"/>
    </source>
</evidence>
<dbReference type="PANTHER" id="PTHR30108:SF17">
    <property type="entry name" value="FERULIC ACID DECARBOXYLASE 1"/>
    <property type="match status" value="1"/>
</dbReference>
<proteinExistence type="predicted"/>
<organism evidence="3">
    <name type="scientific">Fusarium oxysporum (strain Fo5176)</name>
    <name type="common">Fusarium vascular wilt</name>
    <dbReference type="NCBI Taxonomy" id="660025"/>
    <lineage>
        <taxon>Eukaryota</taxon>
        <taxon>Fungi</taxon>
        <taxon>Dikarya</taxon>
        <taxon>Ascomycota</taxon>
        <taxon>Pezizomycotina</taxon>
        <taxon>Sordariomycetes</taxon>
        <taxon>Hypocreomycetidae</taxon>
        <taxon>Hypocreales</taxon>
        <taxon>Nectriaceae</taxon>
        <taxon>Fusarium</taxon>
        <taxon>Fusarium oxysporum species complex</taxon>
    </lineage>
</organism>
<comment type="caution">
    <text evidence="3">The sequence shown here is derived from an EMBL/GenBank/DDBJ whole genome shotgun (WGS) entry which is preliminary data.</text>
</comment>
<evidence type="ECO:0000259" key="1">
    <source>
        <dbReference type="Pfam" id="PF01977"/>
    </source>
</evidence>
<dbReference type="AlphaFoldDB" id="F9FXZ9"/>
<dbReference type="Gene3D" id="3.40.1670.10">
    <property type="entry name" value="UbiD C-terminal domain-like"/>
    <property type="match status" value="1"/>
</dbReference>
<feature type="non-terminal residue" evidence="3">
    <location>
        <position position="1"/>
    </location>
</feature>
<dbReference type="Pfam" id="PF01977">
    <property type="entry name" value="UbiD"/>
    <property type="match status" value="1"/>
</dbReference>
<dbReference type="GO" id="GO:0033494">
    <property type="term" value="P:ferulate metabolic process"/>
    <property type="evidence" value="ECO:0007669"/>
    <property type="project" value="TreeGrafter"/>
</dbReference>
<dbReference type="SUPFAM" id="SSF143968">
    <property type="entry name" value="UbiD C-terminal domain-like"/>
    <property type="match status" value="1"/>
</dbReference>
<dbReference type="GO" id="GO:0046281">
    <property type="term" value="P:cinnamic acid catabolic process"/>
    <property type="evidence" value="ECO:0007669"/>
    <property type="project" value="TreeGrafter"/>
</dbReference>
<sequence length="225" mass="25169">REIIEIILEGTFSLKDKALEGPFEDYIGMHFEGEAGNQPLFTVDAITYRDGAILPVSVPGRLTDESHTTASMASVQLLEVLQQHDLPIKDAVAPLETLATWCILQVDSNIAFNSKATMLINRILLIGDDVDIHDWADVIWAYTSRCRPGIDEYVFDEVMGLPLTPYRKYGRGSSVKGGKMVSNCLLAMEYDGGRIFRSVDFRSSYPPELQEKIEGRWTEMGFDAV</sequence>
<dbReference type="InterPro" id="IPR049381">
    <property type="entry name" value="UbiD-like_C"/>
</dbReference>
<gene>
    <name evidence="3" type="ORF">FOXB_11281</name>
</gene>
<dbReference type="InterPro" id="IPR002830">
    <property type="entry name" value="UbiD"/>
</dbReference>
<dbReference type="InterPro" id="IPR048304">
    <property type="entry name" value="UbiD_Rift_dom"/>
</dbReference>
<evidence type="ECO:0000259" key="2">
    <source>
        <dbReference type="Pfam" id="PF20696"/>
    </source>
</evidence>
<dbReference type="STRING" id="660025.F9FXZ9"/>
<protein>
    <recommendedName>
        <fullName evidence="4">3-octaprenyl-4-hydroxybenzoate carboxy-lyase</fullName>
    </recommendedName>
</protein>
<reference evidence="3" key="1">
    <citation type="journal article" date="2012" name="Mol. Plant Microbe Interact.">
        <title>A highly conserved effector in Fusarium oxysporum is required for full virulence on Arabidopsis.</title>
        <authorList>
            <person name="Thatcher L.F."/>
            <person name="Gardiner D.M."/>
            <person name="Kazan K."/>
            <person name="Manners J."/>
        </authorList>
    </citation>
    <scope>NUCLEOTIDE SEQUENCE [LARGE SCALE GENOMIC DNA]</scope>
    <source>
        <strain evidence="3">Fo5176</strain>
    </source>
</reference>
<evidence type="ECO:0000313" key="3">
    <source>
        <dbReference type="EMBL" id="EGU78208.1"/>
    </source>
</evidence>
<dbReference type="SUPFAM" id="SSF50475">
    <property type="entry name" value="FMN-binding split barrel"/>
    <property type="match status" value="1"/>
</dbReference>
<dbReference type="EMBL" id="AFQF01002865">
    <property type="protein sequence ID" value="EGU78208.1"/>
    <property type="molecule type" value="Genomic_DNA"/>
</dbReference>
<dbReference type="Pfam" id="PF20696">
    <property type="entry name" value="UbiD_C"/>
    <property type="match status" value="1"/>
</dbReference>
<name>F9FXZ9_FUSOF</name>
<feature type="domain" description="3-octaprenyl-4-hydroxybenzoate carboxy-lyase-like Rift-related" evidence="1">
    <location>
        <begin position="5"/>
        <end position="61"/>
    </location>
</feature>
<dbReference type="Gene3D" id="1.20.5.4570">
    <property type="match status" value="1"/>
</dbReference>
<dbReference type="GO" id="GO:0005737">
    <property type="term" value="C:cytoplasm"/>
    <property type="evidence" value="ECO:0007669"/>
    <property type="project" value="TreeGrafter"/>
</dbReference>
<dbReference type="GO" id="GO:0016831">
    <property type="term" value="F:carboxy-lyase activity"/>
    <property type="evidence" value="ECO:0007669"/>
    <property type="project" value="InterPro"/>
</dbReference>
<dbReference type="OrthoDB" id="4878259at2759"/>
<feature type="domain" description="3-octaprenyl-4-hydroxybenzoate carboxy-lyase-like C-terminal" evidence="2">
    <location>
        <begin position="70"/>
        <end position="184"/>
    </location>
</feature>